<dbReference type="Gene3D" id="2.40.30.10">
    <property type="entry name" value="Translation factors"/>
    <property type="match status" value="1"/>
</dbReference>
<dbReference type="GO" id="GO:0103016">
    <property type="term" value="F:tRNA-uridine 2-sulfurtransferase activity"/>
    <property type="evidence" value="ECO:0007669"/>
    <property type="project" value="UniProtKB-EC"/>
</dbReference>
<dbReference type="NCBIfam" id="TIGR00420">
    <property type="entry name" value="trmU"/>
    <property type="match status" value="1"/>
</dbReference>
<evidence type="ECO:0000256" key="8">
    <source>
        <dbReference type="ARBA" id="ARBA00051542"/>
    </source>
</evidence>
<evidence type="ECO:0000313" key="13">
    <source>
        <dbReference type="Proteomes" id="UP001165427"/>
    </source>
</evidence>
<name>A0AA41UJL1_9BACT</name>
<dbReference type="Pfam" id="PF20259">
    <property type="entry name" value="tRNA_Me_trans_M"/>
    <property type="match status" value="1"/>
</dbReference>
<evidence type="ECO:0000256" key="2">
    <source>
        <dbReference type="ARBA" id="ARBA00022679"/>
    </source>
</evidence>
<organism evidence="12 13">
    <name type="scientific">Desulfatitalea alkaliphila</name>
    <dbReference type="NCBI Taxonomy" id="2929485"/>
    <lineage>
        <taxon>Bacteria</taxon>
        <taxon>Pseudomonadati</taxon>
        <taxon>Thermodesulfobacteriota</taxon>
        <taxon>Desulfobacteria</taxon>
        <taxon>Desulfobacterales</taxon>
        <taxon>Desulfosarcinaceae</taxon>
        <taxon>Desulfatitalea</taxon>
    </lineage>
</organism>
<comment type="caution">
    <text evidence="12">The sequence shown here is derived from an EMBL/GenBank/DDBJ whole genome shotgun (WGS) entry which is preliminary data.</text>
</comment>
<dbReference type="NCBIfam" id="NF001138">
    <property type="entry name" value="PRK00143.1"/>
    <property type="match status" value="1"/>
</dbReference>
<keyword evidence="13" id="KW-1185">Reference proteome</keyword>
<sequence>MGETIAVALSGGIDSMVAAGLLKAQGHRLIGLHFLHGYETGIPQGHTADAAGDPFAAVLNRARRTMAELAEQLGIPVHIIDLRKEFQSRVVDYFVATYAAGATPNPCLVCNPSIKFDLLLRQARTLGAERLATGHYARIAPAEGHRRIRLLQGVDPQKDQSYFLARLTQDQLAGAVLPLGDLHKSETRQMARRLGLVAPVTGESQDVCFIRDNRYADFLGRSVGFKPQPGPVEDLHGNVIGRHPGLHHFTIGQRRGINCPAAAPYYVVRLDHKRNCLIVGGKEDLLQSRCTVTTINWIAPPPAAPMAIRVRIRYRHAAVPATLVPTAAQQAEIHFATPEAAVTPGQGAVFYCGEEVLGGGWIA</sequence>
<keyword evidence="2 9" id="KW-0808">Transferase</keyword>
<dbReference type="GO" id="GO:0002143">
    <property type="term" value="P:tRNA wobble position uridine thiolation"/>
    <property type="evidence" value="ECO:0007669"/>
    <property type="project" value="TreeGrafter"/>
</dbReference>
<evidence type="ECO:0000256" key="5">
    <source>
        <dbReference type="ARBA" id="ARBA00022840"/>
    </source>
</evidence>
<feature type="region of interest" description="Interaction with tRNA" evidence="9">
    <location>
        <begin position="158"/>
        <end position="160"/>
    </location>
</feature>
<feature type="binding site" evidence="9">
    <location>
        <position position="134"/>
    </location>
    <ligand>
        <name>ATP</name>
        <dbReference type="ChEBI" id="CHEBI:30616"/>
    </ligand>
</feature>
<comment type="caution">
    <text evidence="9">Lacks conserved residue(s) required for the propagation of feature annotation.</text>
</comment>
<dbReference type="GO" id="GO:0005737">
    <property type="term" value="C:cytoplasm"/>
    <property type="evidence" value="ECO:0007669"/>
    <property type="project" value="UniProtKB-SubCell"/>
</dbReference>
<feature type="domain" description="tRNA-specific 2-thiouridylase MnmA-like C-terminal" evidence="10">
    <location>
        <begin position="289"/>
        <end position="362"/>
    </location>
</feature>
<dbReference type="InterPro" id="IPR004506">
    <property type="entry name" value="MnmA-like"/>
</dbReference>
<dbReference type="InterPro" id="IPR023382">
    <property type="entry name" value="MnmA-like_central_sf"/>
</dbReference>
<feature type="binding site" evidence="9">
    <location>
        <position position="34"/>
    </location>
    <ligand>
        <name>ATP</name>
        <dbReference type="ChEBI" id="CHEBI:30616"/>
    </ligand>
</feature>
<dbReference type="CDD" id="cd01998">
    <property type="entry name" value="MnmA_TRMU-like"/>
    <property type="match status" value="1"/>
</dbReference>
<keyword evidence="1 9" id="KW-0820">tRNA-binding</keyword>
<evidence type="ECO:0000256" key="4">
    <source>
        <dbReference type="ARBA" id="ARBA00022741"/>
    </source>
</evidence>
<dbReference type="RefSeq" id="WP_246905533.1">
    <property type="nucleotide sequence ID" value="NZ_JALJRB010000007.1"/>
</dbReference>
<dbReference type="InterPro" id="IPR046885">
    <property type="entry name" value="MnmA-like_C"/>
</dbReference>
<dbReference type="InterPro" id="IPR046884">
    <property type="entry name" value="MnmA-like_central"/>
</dbReference>
<feature type="site" description="Interaction with tRNA" evidence="9">
    <location>
        <position position="135"/>
    </location>
</feature>
<keyword evidence="6 9" id="KW-0694">RNA-binding</keyword>
<protein>
    <recommendedName>
        <fullName evidence="9">tRNA-specific 2-thiouridylase MnmA</fullName>
        <ecNumber evidence="9">2.8.1.13</ecNumber>
    </recommendedName>
</protein>
<dbReference type="HAMAP" id="MF_00144">
    <property type="entry name" value="tRNA_thiouridyl_MnmA"/>
    <property type="match status" value="1"/>
</dbReference>
<evidence type="ECO:0000256" key="9">
    <source>
        <dbReference type="HAMAP-Rule" id="MF_00144"/>
    </source>
</evidence>
<comment type="subcellular location">
    <subcellularLocation>
        <location evidence="9">Cytoplasm</location>
    </subcellularLocation>
</comment>
<feature type="domain" description="tRNA-specific 2-thiouridylase MnmA-like central" evidence="11">
    <location>
        <begin position="217"/>
        <end position="280"/>
    </location>
</feature>
<evidence type="ECO:0000259" key="10">
    <source>
        <dbReference type="Pfam" id="PF20258"/>
    </source>
</evidence>
<dbReference type="Proteomes" id="UP001165427">
    <property type="component" value="Unassembled WGS sequence"/>
</dbReference>
<dbReference type="PANTHER" id="PTHR11933:SF5">
    <property type="entry name" value="MITOCHONDRIAL TRNA-SPECIFIC 2-THIOURIDYLASE 1"/>
    <property type="match status" value="1"/>
</dbReference>
<dbReference type="EC" id="2.8.1.13" evidence="9"/>
<evidence type="ECO:0000256" key="3">
    <source>
        <dbReference type="ARBA" id="ARBA00022694"/>
    </source>
</evidence>
<evidence type="ECO:0000259" key="11">
    <source>
        <dbReference type="Pfam" id="PF20259"/>
    </source>
</evidence>
<dbReference type="Gene3D" id="2.30.30.280">
    <property type="entry name" value="Adenine nucleotide alpha hydrolases-like domains"/>
    <property type="match status" value="1"/>
</dbReference>
<dbReference type="GO" id="GO:0005524">
    <property type="term" value="F:ATP binding"/>
    <property type="evidence" value="ECO:0007669"/>
    <property type="project" value="UniProtKB-KW"/>
</dbReference>
<keyword evidence="3 9" id="KW-0819">tRNA processing</keyword>
<accession>A0AA41UJL1</accession>
<reference evidence="12" key="1">
    <citation type="submission" date="2022-04" db="EMBL/GenBank/DDBJ databases">
        <title>Desulfatitalea alkaliphila sp. nov., a novel anaerobic sulfate-reducing bacterium isolated from terrestrial mud volcano, Taman Peninsula, Russia.</title>
        <authorList>
            <person name="Khomyakova M.A."/>
            <person name="Merkel A.Y."/>
            <person name="Slobodkin A.I."/>
        </authorList>
    </citation>
    <scope>NUCLEOTIDE SEQUENCE</scope>
    <source>
        <strain evidence="12">M08but</strain>
    </source>
</reference>
<dbReference type="PANTHER" id="PTHR11933">
    <property type="entry name" value="TRNA 5-METHYLAMINOMETHYL-2-THIOURIDYLATE -METHYLTRANSFERASE"/>
    <property type="match status" value="1"/>
</dbReference>
<dbReference type="AlphaFoldDB" id="A0AA41UJL1"/>
<evidence type="ECO:0000256" key="6">
    <source>
        <dbReference type="ARBA" id="ARBA00022884"/>
    </source>
</evidence>
<dbReference type="Pfam" id="PF20258">
    <property type="entry name" value="tRNA_Me_trans_C"/>
    <property type="match status" value="1"/>
</dbReference>
<evidence type="ECO:0000313" key="12">
    <source>
        <dbReference type="EMBL" id="MCJ8500622.1"/>
    </source>
</evidence>
<dbReference type="Pfam" id="PF03054">
    <property type="entry name" value="tRNA_Me_trans"/>
    <property type="match status" value="1"/>
</dbReference>
<dbReference type="Gene3D" id="3.40.50.620">
    <property type="entry name" value="HUPs"/>
    <property type="match status" value="1"/>
</dbReference>
<proteinExistence type="inferred from homology"/>
<comment type="similarity">
    <text evidence="9">Belongs to the MnmA/TRMU family.</text>
</comment>
<dbReference type="FunFam" id="2.30.30.280:FF:000001">
    <property type="entry name" value="tRNA-specific 2-thiouridylase MnmA"/>
    <property type="match status" value="1"/>
</dbReference>
<dbReference type="EMBL" id="JALJRB010000007">
    <property type="protein sequence ID" value="MCJ8500622.1"/>
    <property type="molecule type" value="Genomic_DNA"/>
</dbReference>
<dbReference type="GO" id="GO:0000049">
    <property type="term" value="F:tRNA binding"/>
    <property type="evidence" value="ECO:0007669"/>
    <property type="project" value="UniProtKB-KW"/>
</dbReference>
<evidence type="ECO:0000256" key="1">
    <source>
        <dbReference type="ARBA" id="ARBA00022555"/>
    </source>
</evidence>
<evidence type="ECO:0000256" key="7">
    <source>
        <dbReference type="ARBA" id="ARBA00023157"/>
    </source>
</evidence>
<gene>
    <name evidence="9 12" type="primary">mnmA</name>
    <name evidence="12" type="ORF">MRX98_08570</name>
</gene>
<feature type="active site" description="Cysteine persulfide intermediate" evidence="9">
    <location>
        <position position="208"/>
    </location>
</feature>
<dbReference type="SUPFAM" id="SSF52402">
    <property type="entry name" value="Adenine nucleotide alpha hydrolases-like"/>
    <property type="match status" value="1"/>
</dbReference>
<keyword evidence="5 9" id="KW-0067">ATP-binding</keyword>
<dbReference type="InterPro" id="IPR014729">
    <property type="entry name" value="Rossmann-like_a/b/a_fold"/>
</dbReference>
<feature type="active site" description="Nucleophile" evidence="9">
    <location>
        <position position="110"/>
    </location>
</feature>
<feature type="site" description="Interaction with tRNA" evidence="9">
    <location>
        <position position="346"/>
    </location>
</feature>
<comment type="function">
    <text evidence="9">Catalyzes the 2-thiolation of uridine at the wobble position (U34) of tRNA, leading to the formation of s(2)U34.</text>
</comment>
<keyword evidence="9" id="KW-0963">Cytoplasm</keyword>
<keyword evidence="7" id="KW-1015">Disulfide bond</keyword>
<comment type="catalytic activity">
    <reaction evidence="8 9">
        <text>S-sulfanyl-L-cysteinyl-[protein] + uridine(34) in tRNA + AH2 + ATP = 2-thiouridine(34) in tRNA + L-cysteinyl-[protein] + A + AMP + diphosphate + H(+)</text>
        <dbReference type="Rhea" id="RHEA:47032"/>
        <dbReference type="Rhea" id="RHEA-COMP:10131"/>
        <dbReference type="Rhea" id="RHEA-COMP:11726"/>
        <dbReference type="Rhea" id="RHEA-COMP:11727"/>
        <dbReference type="Rhea" id="RHEA-COMP:11728"/>
        <dbReference type="ChEBI" id="CHEBI:13193"/>
        <dbReference type="ChEBI" id="CHEBI:15378"/>
        <dbReference type="ChEBI" id="CHEBI:17499"/>
        <dbReference type="ChEBI" id="CHEBI:29950"/>
        <dbReference type="ChEBI" id="CHEBI:30616"/>
        <dbReference type="ChEBI" id="CHEBI:33019"/>
        <dbReference type="ChEBI" id="CHEBI:61963"/>
        <dbReference type="ChEBI" id="CHEBI:65315"/>
        <dbReference type="ChEBI" id="CHEBI:87170"/>
        <dbReference type="ChEBI" id="CHEBI:456215"/>
        <dbReference type="EC" id="2.8.1.13"/>
    </reaction>
</comment>
<feature type="region of interest" description="Interaction with tRNA" evidence="9">
    <location>
        <begin position="313"/>
        <end position="314"/>
    </location>
</feature>
<keyword evidence="4 9" id="KW-0547">Nucleotide-binding</keyword>
<feature type="binding site" evidence="9">
    <location>
        <begin position="8"/>
        <end position="15"/>
    </location>
    <ligand>
        <name>ATP</name>
        <dbReference type="ChEBI" id="CHEBI:30616"/>
    </ligand>
</feature>